<evidence type="ECO:0000256" key="1">
    <source>
        <dbReference type="SAM" id="Phobius"/>
    </source>
</evidence>
<evidence type="ECO:0000313" key="3">
    <source>
        <dbReference type="Proteomes" id="UP000054937"/>
    </source>
</evidence>
<dbReference type="AlphaFoldDB" id="A0A0V0QPB4"/>
<gene>
    <name evidence="2" type="ORF">PPERSA_12475</name>
</gene>
<keyword evidence="3" id="KW-1185">Reference proteome</keyword>
<keyword evidence="1" id="KW-0472">Membrane</keyword>
<name>A0A0V0QPB4_PSEPJ</name>
<proteinExistence type="predicted"/>
<dbReference type="InParanoid" id="A0A0V0QPB4"/>
<dbReference type="OrthoDB" id="327384at2759"/>
<organism evidence="2 3">
    <name type="scientific">Pseudocohnilembus persalinus</name>
    <name type="common">Ciliate</name>
    <dbReference type="NCBI Taxonomy" id="266149"/>
    <lineage>
        <taxon>Eukaryota</taxon>
        <taxon>Sar</taxon>
        <taxon>Alveolata</taxon>
        <taxon>Ciliophora</taxon>
        <taxon>Intramacronucleata</taxon>
        <taxon>Oligohymenophorea</taxon>
        <taxon>Scuticociliatia</taxon>
        <taxon>Philasterida</taxon>
        <taxon>Pseudocohnilembidae</taxon>
        <taxon>Pseudocohnilembus</taxon>
    </lineage>
</organism>
<feature type="transmembrane region" description="Helical" evidence="1">
    <location>
        <begin position="121"/>
        <end position="141"/>
    </location>
</feature>
<keyword evidence="1" id="KW-0812">Transmembrane</keyword>
<keyword evidence="1" id="KW-1133">Transmembrane helix</keyword>
<accession>A0A0V0QPB4</accession>
<dbReference type="EMBL" id="LDAU01000122">
    <property type="protein sequence ID" value="KRX04028.1"/>
    <property type="molecule type" value="Genomic_DNA"/>
</dbReference>
<reference evidence="2 3" key="1">
    <citation type="journal article" date="2015" name="Sci. Rep.">
        <title>Genome of the facultative scuticociliatosis pathogen Pseudocohnilembus persalinus provides insight into its virulence through horizontal gene transfer.</title>
        <authorList>
            <person name="Xiong J."/>
            <person name="Wang G."/>
            <person name="Cheng J."/>
            <person name="Tian M."/>
            <person name="Pan X."/>
            <person name="Warren A."/>
            <person name="Jiang C."/>
            <person name="Yuan D."/>
            <person name="Miao W."/>
        </authorList>
    </citation>
    <scope>NUCLEOTIDE SEQUENCE [LARGE SCALE GENOMIC DNA]</scope>
    <source>
        <strain evidence="2">36N120E</strain>
    </source>
</reference>
<protein>
    <submittedName>
        <fullName evidence="2">Uncharacterized protein</fullName>
    </submittedName>
</protein>
<dbReference type="Proteomes" id="UP000054937">
    <property type="component" value="Unassembled WGS sequence"/>
</dbReference>
<sequence>MQKPFFKIEVLLVYYEYDITNKELAQRTQKIQLPGDYSNIGYYTFYVEVSKVSEDNGWFWSSITEREYISGYTVDLQVMEPSFLNQKVQGANTDVYYSFFKFELQLKQTETIIEHPKLSEVLASFGAIFSIIMYIGLIAQMNSEAQIYGDMVNVYLKEYFNGLK</sequence>
<comment type="caution">
    <text evidence="2">The sequence shown here is derived from an EMBL/GenBank/DDBJ whole genome shotgun (WGS) entry which is preliminary data.</text>
</comment>
<evidence type="ECO:0000313" key="2">
    <source>
        <dbReference type="EMBL" id="KRX04028.1"/>
    </source>
</evidence>